<evidence type="ECO:0000256" key="7">
    <source>
        <dbReference type="SAM" id="SignalP"/>
    </source>
</evidence>
<dbReference type="GO" id="GO:0036297">
    <property type="term" value="P:interstrand cross-link repair"/>
    <property type="evidence" value="ECO:0007669"/>
    <property type="project" value="TreeGrafter"/>
</dbReference>
<dbReference type="InterPro" id="IPR029448">
    <property type="entry name" value="FANCD2"/>
</dbReference>
<keyword evidence="4" id="KW-0539">Nucleus</keyword>
<name>A0A914WBP3_9BILA</name>
<dbReference type="WBParaSite" id="PSAMB.scaffold3787size16908.g22512.t1">
    <property type="protein sequence ID" value="PSAMB.scaffold3787size16908.g22512.t1"/>
    <property type="gene ID" value="PSAMB.scaffold3787size16908.g22512"/>
</dbReference>
<feature type="region of interest" description="Disordered" evidence="6">
    <location>
        <begin position="239"/>
        <end position="289"/>
    </location>
</feature>
<dbReference type="GO" id="GO:0005634">
    <property type="term" value="C:nucleus"/>
    <property type="evidence" value="ECO:0007669"/>
    <property type="project" value="UniProtKB-SubCell"/>
</dbReference>
<dbReference type="Proteomes" id="UP000887566">
    <property type="component" value="Unplaced"/>
</dbReference>
<sequence>MRLLAIQWLLSNQLALLVESSLERRRTFEIESLEPCQDDQLRPDGGLLFGCFSLATFSMCFKVLYTEVNKTVTVGTLKLDTVRKYPQSRLDDCSLQWKRAASCFCLLSLFVRIAKLRNASMLTTAMREGKRFMQAVSSPSTSSFLYLLEDKQFHKYAANAAPVLKCIQIGNRALQSIATYARKEKLPLMMQLVPELRAVGEALLRSVHRAVVSADCDDAFQVGLLKSRDIDGAEISEEAVVVEETPADTDQPDGNDEGAEEQDDSEQEEMDADDMEIADDDNDNRSATF</sequence>
<dbReference type="GO" id="GO:1990918">
    <property type="term" value="P:double-strand break repair involved in meiotic recombination"/>
    <property type="evidence" value="ECO:0007669"/>
    <property type="project" value="TreeGrafter"/>
</dbReference>
<evidence type="ECO:0000256" key="2">
    <source>
        <dbReference type="ARBA" id="ARBA00022499"/>
    </source>
</evidence>
<evidence type="ECO:0000256" key="6">
    <source>
        <dbReference type="SAM" id="MobiDB-lite"/>
    </source>
</evidence>
<dbReference type="GO" id="GO:0070182">
    <property type="term" value="F:DNA polymerase binding"/>
    <property type="evidence" value="ECO:0007669"/>
    <property type="project" value="TreeGrafter"/>
</dbReference>
<evidence type="ECO:0000256" key="5">
    <source>
        <dbReference type="ARBA" id="ARBA00093456"/>
    </source>
</evidence>
<keyword evidence="8" id="KW-1185">Reference proteome</keyword>
<reference evidence="9" key="1">
    <citation type="submission" date="2022-11" db="UniProtKB">
        <authorList>
            <consortium name="WormBaseParasite"/>
        </authorList>
    </citation>
    <scope>IDENTIFICATION</scope>
</reference>
<dbReference type="PANTHER" id="PTHR32086:SF0">
    <property type="entry name" value="FANCONI ANEMIA GROUP D2 PROTEIN"/>
    <property type="match status" value="1"/>
</dbReference>
<feature type="chain" id="PRO_5037448380" evidence="7">
    <location>
        <begin position="21"/>
        <end position="289"/>
    </location>
</feature>
<dbReference type="GO" id="GO:0031573">
    <property type="term" value="P:mitotic intra-S DNA damage checkpoint signaling"/>
    <property type="evidence" value="ECO:0007669"/>
    <property type="project" value="TreeGrafter"/>
</dbReference>
<organism evidence="8 9">
    <name type="scientific">Plectus sambesii</name>
    <dbReference type="NCBI Taxonomy" id="2011161"/>
    <lineage>
        <taxon>Eukaryota</taxon>
        <taxon>Metazoa</taxon>
        <taxon>Ecdysozoa</taxon>
        <taxon>Nematoda</taxon>
        <taxon>Chromadorea</taxon>
        <taxon>Plectida</taxon>
        <taxon>Plectina</taxon>
        <taxon>Plectoidea</taxon>
        <taxon>Plectidae</taxon>
        <taxon>Plectus</taxon>
    </lineage>
</organism>
<evidence type="ECO:0000313" key="9">
    <source>
        <dbReference type="WBParaSite" id="PSAMB.scaffold3787size16908.g22512.t1"/>
    </source>
</evidence>
<evidence type="ECO:0000256" key="4">
    <source>
        <dbReference type="ARBA" id="ARBA00023242"/>
    </source>
</evidence>
<proteinExistence type="inferred from homology"/>
<dbReference type="Pfam" id="PF14631">
    <property type="entry name" value="FancD2"/>
    <property type="match status" value="1"/>
</dbReference>
<protein>
    <submittedName>
        <fullName evidence="9">Uncharacterized protein</fullName>
    </submittedName>
</protein>
<dbReference type="AlphaFoldDB" id="A0A914WBP3"/>
<comment type="subcellular location">
    <subcellularLocation>
        <location evidence="1">Nucleus</location>
    </subcellularLocation>
</comment>
<dbReference type="PANTHER" id="PTHR32086">
    <property type="entry name" value="FANCONI ANEMIA GROUP D2 PROTEIN"/>
    <property type="match status" value="1"/>
</dbReference>
<dbReference type="GO" id="GO:0007129">
    <property type="term" value="P:homologous chromosome pairing at meiosis"/>
    <property type="evidence" value="ECO:0007669"/>
    <property type="project" value="TreeGrafter"/>
</dbReference>
<comment type="similarity">
    <text evidence="5">Belongs to the Fanconi anemia protein FANCD2 family.</text>
</comment>
<evidence type="ECO:0000256" key="3">
    <source>
        <dbReference type="ARBA" id="ARBA00022843"/>
    </source>
</evidence>
<accession>A0A914WBP3</accession>
<evidence type="ECO:0000313" key="8">
    <source>
        <dbReference type="Proteomes" id="UP000887566"/>
    </source>
</evidence>
<keyword evidence="2" id="KW-1017">Isopeptide bond</keyword>
<keyword evidence="3" id="KW-0832">Ubl conjugation</keyword>
<feature type="signal peptide" evidence="7">
    <location>
        <begin position="1"/>
        <end position="20"/>
    </location>
</feature>
<dbReference type="GO" id="GO:0000793">
    <property type="term" value="C:condensed chromosome"/>
    <property type="evidence" value="ECO:0007669"/>
    <property type="project" value="TreeGrafter"/>
</dbReference>
<feature type="compositionally biased region" description="Acidic residues" evidence="6">
    <location>
        <begin position="239"/>
        <end position="282"/>
    </location>
</feature>
<evidence type="ECO:0000256" key="1">
    <source>
        <dbReference type="ARBA" id="ARBA00004123"/>
    </source>
</evidence>
<keyword evidence="7" id="KW-0732">Signal</keyword>